<feature type="transmembrane region" description="Helical" evidence="2">
    <location>
        <begin position="102"/>
        <end position="119"/>
    </location>
</feature>
<reference evidence="3 4" key="1">
    <citation type="submission" date="2024-09" db="EMBL/GenBank/DDBJ databases">
        <authorList>
            <person name="Sun Q."/>
            <person name="Mori K."/>
        </authorList>
    </citation>
    <scope>NUCLEOTIDE SEQUENCE [LARGE SCALE GENOMIC DNA]</scope>
    <source>
        <strain evidence="3 4">JCM 11683</strain>
    </source>
</reference>
<keyword evidence="4" id="KW-1185">Reference proteome</keyword>
<evidence type="ECO:0000256" key="1">
    <source>
        <dbReference type="SAM" id="MobiDB-lite"/>
    </source>
</evidence>
<accession>A0ABV5X4W5</accession>
<evidence type="ECO:0008006" key="5">
    <source>
        <dbReference type="Google" id="ProtNLM"/>
    </source>
</evidence>
<proteinExistence type="predicted"/>
<dbReference type="EMBL" id="JBHMAU010000069">
    <property type="protein sequence ID" value="MFB9776992.1"/>
    <property type="molecule type" value="Genomic_DNA"/>
</dbReference>
<feature type="transmembrane region" description="Helical" evidence="2">
    <location>
        <begin position="156"/>
        <end position="173"/>
    </location>
</feature>
<sequence>MSDTPAGTPEPDETASPEATQSPAEIRAGHAARGTWMLLRGAAGFIFGIVTVFFPREQLAGPTQLALRVDTADYLIIGYLIVQGLLILGFARHVTASARTPVLGQVVIVLPALIFLFLADQPGQLRAAVAVWALLHAACELWLWSLVRSLPNSSDFLIVGGIHALVGVIIAFGDDMGALTVIGFTGAGMLASGVLYMLGGYARRNLATRAAEAPGTDGAPGTAGTD</sequence>
<feature type="transmembrane region" description="Helical" evidence="2">
    <location>
        <begin position="37"/>
        <end position="54"/>
    </location>
</feature>
<feature type="transmembrane region" description="Helical" evidence="2">
    <location>
        <begin position="74"/>
        <end position="90"/>
    </location>
</feature>
<feature type="region of interest" description="Disordered" evidence="1">
    <location>
        <begin position="1"/>
        <end position="21"/>
    </location>
</feature>
<organism evidence="3 4">
    <name type="scientific">Brevibacterium otitidis</name>
    <dbReference type="NCBI Taxonomy" id="53364"/>
    <lineage>
        <taxon>Bacteria</taxon>
        <taxon>Bacillati</taxon>
        <taxon>Actinomycetota</taxon>
        <taxon>Actinomycetes</taxon>
        <taxon>Micrococcales</taxon>
        <taxon>Brevibacteriaceae</taxon>
        <taxon>Brevibacterium</taxon>
    </lineage>
</organism>
<name>A0ABV5X4W5_9MICO</name>
<evidence type="ECO:0000256" key="2">
    <source>
        <dbReference type="SAM" id="Phobius"/>
    </source>
</evidence>
<gene>
    <name evidence="3" type="ORF">ACFFN1_11380</name>
</gene>
<keyword evidence="2" id="KW-1133">Transmembrane helix</keyword>
<dbReference type="Proteomes" id="UP001589707">
    <property type="component" value="Unassembled WGS sequence"/>
</dbReference>
<feature type="transmembrane region" description="Helical" evidence="2">
    <location>
        <begin position="125"/>
        <end position="144"/>
    </location>
</feature>
<protein>
    <recommendedName>
        <fullName evidence="5">DUF308 domain-containing protein</fullName>
    </recommendedName>
</protein>
<keyword evidence="2" id="KW-0812">Transmembrane</keyword>
<comment type="caution">
    <text evidence="3">The sequence shown here is derived from an EMBL/GenBank/DDBJ whole genome shotgun (WGS) entry which is preliminary data.</text>
</comment>
<feature type="transmembrane region" description="Helical" evidence="2">
    <location>
        <begin position="179"/>
        <end position="199"/>
    </location>
</feature>
<evidence type="ECO:0000313" key="3">
    <source>
        <dbReference type="EMBL" id="MFB9776992.1"/>
    </source>
</evidence>
<dbReference type="RefSeq" id="WP_376840869.1">
    <property type="nucleotide sequence ID" value="NZ_JBHMAU010000069.1"/>
</dbReference>
<evidence type="ECO:0000313" key="4">
    <source>
        <dbReference type="Proteomes" id="UP001589707"/>
    </source>
</evidence>
<keyword evidence="2" id="KW-0472">Membrane</keyword>